<keyword evidence="10 11" id="KW-0275">Fatty acid biosynthesis</keyword>
<proteinExistence type="inferred from homology"/>
<comment type="domain">
    <text evidence="11">The histidine box domains are involved in binding the catalytic metal ions.</text>
</comment>
<keyword evidence="3 11" id="KW-0444">Lipid biosynthesis</keyword>
<feature type="transmembrane region" description="Helical" evidence="12">
    <location>
        <begin position="193"/>
        <end position="210"/>
    </location>
</feature>
<keyword evidence="4 11" id="KW-0812">Transmembrane</keyword>
<evidence type="ECO:0008006" key="15">
    <source>
        <dbReference type="Google" id="ProtNLM"/>
    </source>
</evidence>
<dbReference type="GO" id="GO:0006636">
    <property type="term" value="P:unsaturated fatty acid biosynthetic process"/>
    <property type="evidence" value="ECO:0007669"/>
    <property type="project" value="TreeGrafter"/>
</dbReference>
<dbReference type="InterPro" id="IPR015876">
    <property type="entry name" value="Acyl-CoA_DS"/>
</dbReference>
<comment type="subcellular location">
    <subcellularLocation>
        <location evidence="1">Membrane</location>
        <topology evidence="1">Multi-pass membrane protein</topology>
    </subcellularLocation>
</comment>
<dbReference type="EMBL" id="BTRK01000004">
    <property type="protein sequence ID" value="GMR47695.1"/>
    <property type="molecule type" value="Genomic_DNA"/>
</dbReference>
<evidence type="ECO:0000256" key="12">
    <source>
        <dbReference type="SAM" id="Phobius"/>
    </source>
</evidence>
<dbReference type="PANTHER" id="PTHR11351:SF31">
    <property type="entry name" value="DESATURASE 1, ISOFORM A-RELATED"/>
    <property type="match status" value="1"/>
</dbReference>
<protein>
    <recommendedName>
        <fullName evidence="15">Fatty acid desaturase domain-containing protein</fullName>
    </recommendedName>
</protein>
<sequence>MGGSSMEGKGVLPVEEMFLSPDLESMAKLEEEAKESRPPLRIVWRNIFTFSFAHFLALIGAFQFFFVAKWETCAWTILLHNIAIMGITAGAHRLWSHRSFKATTAARVIFMLACTLAHQNDVIEWARDHRCHHKWTDTEADPHNSKRGFFYSHVGWLLTKKNKKLKSMGSKIDISDLHNDPVLAFQRRHYHPLVINICFLLPAFIPVHLWGESPLVAFYVSSMFRYIFTLNSTFLINSAAHMFGYKPYDASISPVESVWTNLQAAGEGGHNFHHTFPQDYRASEFSLLTNWTRALLDGMAYFGMVYDRKTVSDEAIRRQKERKGEDFH</sequence>
<keyword evidence="8" id="KW-0443">Lipid metabolism</keyword>
<dbReference type="PRINTS" id="PR00075">
    <property type="entry name" value="FACDDSATRASE"/>
</dbReference>
<comment type="cofactor">
    <cofactor evidence="11">
        <name>Fe(2+)</name>
        <dbReference type="ChEBI" id="CHEBI:29033"/>
    </cofactor>
</comment>
<keyword evidence="14" id="KW-1185">Reference proteome</keyword>
<evidence type="ECO:0000256" key="5">
    <source>
        <dbReference type="ARBA" id="ARBA00022832"/>
    </source>
</evidence>
<accession>A0AAN5CNT5</accession>
<organism evidence="13 14">
    <name type="scientific">Pristionchus mayeri</name>
    <dbReference type="NCBI Taxonomy" id="1317129"/>
    <lineage>
        <taxon>Eukaryota</taxon>
        <taxon>Metazoa</taxon>
        <taxon>Ecdysozoa</taxon>
        <taxon>Nematoda</taxon>
        <taxon>Chromadorea</taxon>
        <taxon>Rhabditida</taxon>
        <taxon>Rhabditina</taxon>
        <taxon>Diplogasteromorpha</taxon>
        <taxon>Diplogasteroidea</taxon>
        <taxon>Neodiplogasteridae</taxon>
        <taxon>Pristionchus</taxon>
    </lineage>
</organism>
<keyword evidence="7 11" id="KW-0560">Oxidoreductase</keyword>
<gene>
    <name evidence="13" type="ORF">PMAYCL1PPCAC_17890</name>
</gene>
<evidence type="ECO:0000256" key="6">
    <source>
        <dbReference type="ARBA" id="ARBA00022989"/>
    </source>
</evidence>
<reference evidence="14" key="1">
    <citation type="submission" date="2022-10" db="EMBL/GenBank/DDBJ databases">
        <title>Genome assembly of Pristionchus species.</title>
        <authorList>
            <person name="Yoshida K."/>
            <person name="Sommer R.J."/>
        </authorList>
    </citation>
    <scope>NUCLEOTIDE SEQUENCE [LARGE SCALE GENOMIC DNA]</scope>
    <source>
        <strain evidence="14">RS5460</strain>
    </source>
</reference>
<evidence type="ECO:0000256" key="10">
    <source>
        <dbReference type="ARBA" id="ARBA00023160"/>
    </source>
</evidence>
<evidence type="ECO:0000256" key="11">
    <source>
        <dbReference type="RuleBase" id="RU000581"/>
    </source>
</evidence>
<feature type="transmembrane region" description="Helical" evidence="12">
    <location>
        <begin position="74"/>
        <end position="95"/>
    </location>
</feature>
<dbReference type="GO" id="GO:0004768">
    <property type="term" value="F:stearoyl-CoA 9-desaturase activity"/>
    <property type="evidence" value="ECO:0007669"/>
    <property type="project" value="TreeGrafter"/>
</dbReference>
<dbReference type="GO" id="GO:0005789">
    <property type="term" value="C:endoplasmic reticulum membrane"/>
    <property type="evidence" value="ECO:0007669"/>
    <property type="project" value="TreeGrafter"/>
</dbReference>
<keyword evidence="6 12" id="KW-1133">Transmembrane helix</keyword>
<evidence type="ECO:0000313" key="14">
    <source>
        <dbReference type="Proteomes" id="UP001328107"/>
    </source>
</evidence>
<dbReference type="PANTHER" id="PTHR11351">
    <property type="entry name" value="ACYL-COA DESATURASE"/>
    <property type="match status" value="1"/>
</dbReference>
<dbReference type="CDD" id="cd03505">
    <property type="entry name" value="Delta9-FADS-like"/>
    <property type="match status" value="1"/>
</dbReference>
<name>A0AAN5CNT5_9BILA</name>
<comment type="similarity">
    <text evidence="2 11">Belongs to the fatty acid desaturase type 1 family.</text>
</comment>
<feature type="non-terminal residue" evidence="13">
    <location>
        <position position="328"/>
    </location>
</feature>
<evidence type="ECO:0000256" key="3">
    <source>
        <dbReference type="ARBA" id="ARBA00022516"/>
    </source>
</evidence>
<feature type="transmembrane region" description="Helical" evidence="12">
    <location>
        <begin position="216"/>
        <end position="236"/>
    </location>
</feature>
<evidence type="ECO:0000256" key="9">
    <source>
        <dbReference type="ARBA" id="ARBA00023136"/>
    </source>
</evidence>
<comment type="caution">
    <text evidence="13">The sequence shown here is derived from an EMBL/GenBank/DDBJ whole genome shotgun (WGS) entry which is preliminary data.</text>
</comment>
<evidence type="ECO:0000256" key="4">
    <source>
        <dbReference type="ARBA" id="ARBA00022692"/>
    </source>
</evidence>
<dbReference type="AlphaFoldDB" id="A0AAN5CNT5"/>
<evidence type="ECO:0000256" key="8">
    <source>
        <dbReference type="ARBA" id="ARBA00023098"/>
    </source>
</evidence>
<evidence type="ECO:0000256" key="7">
    <source>
        <dbReference type="ARBA" id="ARBA00023002"/>
    </source>
</evidence>
<dbReference type="GO" id="GO:0005506">
    <property type="term" value="F:iron ion binding"/>
    <property type="evidence" value="ECO:0007669"/>
    <property type="project" value="TreeGrafter"/>
</dbReference>
<evidence type="ECO:0000256" key="1">
    <source>
        <dbReference type="ARBA" id="ARBA00004141"/>
    </source>
</evidence>
<evidence type="ECO:0000256" key="2">
    <source>
        <dbReference type="ARBA" id="ARBA00009295"/>
    </source>
</evidence>
<feature type="transmembrane region" description="Helical" evidence="12">
    <location>
        <begin position="47"/>
        <end position="68"/>
    </location>
</feature>
<keyword evidence="5" id="KW-0276">Fatty acid metabolism</keyword>
<evidence type="ECO:0000313" key="13">
    <source>
        <dbReference type="EMBL" id="GMR47695.1"/>
    </source>
</evidence>
<dbReference type="Proteomes" id="UP001328107">
    <property type="component" value="Unassembled WGS sequence"/>
</dbReference>
<keyword evidence="9 12" id="KW-0472">Membrane</keyword>